<dbReference type="STRING" id="269621.A0A238F7F3"/>
<feature type="compositionally biased region" description="Polar residues" evidence="1">
    <location>
        <begin position="701"/>
        <end position="717"/>
    </location>
</feature>
<dbReference type="PANTHER" id="PTHR10957">
    <property type="entry name" value="RAP1 GTPASE-GDP DISSOCIATION STIMULATOR 1"/>
    <property type="match status" value="1"/>
</dbReference>
<dbReference type="InterPro" id="IPR011989">
    <property type="entry name" value="ARM-like"/>
</dbReference>
<accession>A0A238F7F3</accession>
<gene>
    <name evidence="2" type="ORF">BQ2448_1174</name>
</gene>
<protein>
    <submittedName>
        <fullName evidence="2">BQ2448_1174 protein</fullName>
    </submittedName>
</protein>
<reference evidence="3" key="1">
    <citation type="submission" date="2016-09" db="EMBL/GenBank/DDBJ databases">
        <authorList>
            <person name="Jeantristanb JTB J.-T."/>
            <person name="Ricardo R."/>
        </authorList>
    </citation>
    <scope>NUCLEOTIDE SEQUENCE [LARGE SCALE GENOMIC DNA]</scope>
</reference>
<dbReference type="AlphaFoldDB" id="A0A238F7F3"/>
<dbReference type="Gene3D" id="1.25.10.10">
    <property type="entry name" value="Leucine-rich Repeat Variant"/>
    <property type="match status" value="1"/>
</dbReference>
<feature type="compositionally biased region" description="Low complexity" evidence="1">
    <location>
        <begin position="621"/>
        <end position="634"/>
    </location>
</feature>
<dbReference type="EMBL" id="FMSP01000005">
    <property type="protein sequence ID" value="SCV69780.1"/>
    <property type="molecule type" value="Genomic_DNA"/>
</dbReference>
<organism evidence="2 3">
    <name type="scientific">Microbotryum intermedium</name>
    <dbReference type="NCBI Taxonomy" id="269621"/>
    <lineage>
        <taxon>Eukaryota</taxon>
        <taxon>Fungi</taxon>
        <taxon>Dikarya</taxon>
        <taxon>Basidiomycota</taxon>
        <taxon>Pucciniomycotina</taxon>
        <taxon>Microbotryomycetes</taxon>
        <taxon>Microbotryales</taxon>
        <taxon>Microbotryaceae</taxon>
        <taxon>Microbotryum</taxon>
    </lineage>
</organism>
<dbReference type="GO" id="GO:0005085">
    <property type="term" value="F:guanyl-nucleotide exchange factor activity"/>
    <property type="evidence" value="ECO:0007669"/>
    <property type="project" value="InterPro"/>
</dbReference>
<evidence type="ECO:0000313" key="3">
    <source>
        <dbReference type="Proteomes" id="UP000198372"/>
    </source>
</evidence>
<feature type="compositionally biased region" description="Low complexity" evidence="1">
    <location>
        <begin position="795"/>
        <end position="813"/>
    </location>
</feature>
<keyword evidence="3" id="KW-1185">Reference proteome</keyword>
<name>A0A238F7F3_9BASI</name>
<dbReference type="OrthoDB" id="26149at2759"/>
<proteinExistence type="predicted"/>
<sequence>MSQTVSTEKEPEMIEIGSGTSRCPRPNSRRRVGCAAGANGTPQPVHRIAPTATTWATLYKQPWLAAAIPPHLSPAIDELERLADSTSTSSNHWSDVANQAKSIADALKTPELRTTLGPTSLVKSAASLLKTSVDISNGEDVLAARTELLRLMGNMCFENDPNRAQTHSGAGPDSILKLLANLLEITPPTSSASSPEAVRGSSGKARVLSTPELKFVRAAIGALLNASLKYDPIRKELSSPAAVSVLLAILDARNTPDRKIAPIYVVGSWMSSPGQVDEDEWTERVELGSTIAGWVMSILEDALADDKNSFPPESTAALFSIVNSLPPIDSKVPPYYIWEAEESSDFVDSDIELLTLAAALLEATSIDLVSVKKQLAFSDYLPEQRLLPLTFNFIESARLPDAWLTIAGAERPNAEKAFAMIKAAVVRAVVEAPNDDEVMLEFMRQEWLVKRLIGWLEMGQTVERDDLLVCASHMLAAIGRKGAYVPQIIRGRCHADEGIALSSQSSDEHCVALVQTYGVAAPLAQIARRKAVQQFQKESTRPGGEVTQVLFGVISLLRHLSIPSSNKSILGETGIITIVSMLLVPTLDFVAPLQNAVVGLLKHLTASNVYNSLRLLGAPASPSSSSNVPVPSGGANAGEVVPHSGSPTPPSALDLLIASIKRTDNVRLRSEATRVLANVVRSLFSTRVSSDPSNLAAASPITPSMNQSNHNGLPSSGGNTGGVDTEESLKRRGRSKVVRNDVVEALTEMVRLSEKYPMLINEAIVALTLVAGSGGIGAKLVLESLTTVHAPPAQTSADPSTVVSPTSPISPSRTQSLALTEAGDPFSAALMAAGWLSLYSNPANYDELSAPLKPASSTDVLASTVRPEMIGNLCALLITTLRGSEVARIDSTEIDKLRLVVIGPLKGVQEALTSSTVKDSLKGGVWDALRRTVARANEVVEG</sequence>
<feature type="region of interest" description="Disordered" evidence="1">
    <location>
        <begin position="690"/>
        <end position="735"/>
    </location>
</feature>
<dbReference type="InterPro" id="IPR040144">
    <property type="entry name" value="RAP1GDS1"/>
</dbReference>
<feature type="region of interest" description="Disordered" evidence="1">
    <location>
        <begin position="792"/>
        <end position="813"/>
    </location>
</feature>
<feature type="region of interest" description="Disordered" evidence="1">
    <location>
        <begin position="1"/>
        <end position="38"/>
    </location>
</feature>
<evidence type="ECO:0000313" key="2">
    <source>
        <dbReference type="EMBL" id="SCV69780.1"/>
    </source>
</evidence>
<evidence type="ECO:0000256" key="1">
    <source>
        <dbReference type="SAM" id="MobiDB-lite"/>
    </source>
</evidence>
<dbReference type="InterPro" id="IPR016024">
    <property type="entry name" value="ARM-type_fold"/>
</dbReference>
<dbReference type="SUPFAM" id="SSF48371">
    <property type="entry name" value="ARM repeat"/>
    <property type="match status" value="1"/>
</dbReference>
<dbReference type="Proteomes" id="UP000198372">
    <property type="component" value="Unassembled WGS sequence"/>
</dbReference>
<feature type="region of interest" description="Disordered" evidence="1">
    <location>
        <begin position="621"/>
        <end position="646"/>
    </location>
</feature>